<keyword evidence="7" id="KW-0067">ATP-binding</keyword>
<feature type="non-terminal residue" evidence="7">
    <location>
        <position position="1"/>
    </location>
</feature>
<dbReference type="GO" id="GO:0140359">
    <property type="term" value="F:ABC-type transporter activity"/>
    <property type="evidence" value="ECO:0007669"/>
    <property type="project" value="InterPro"/>
</dbReference>
<feature type="transmembrane region" description="Helical" evidence="5">
    <location>
        <begin position="20"/>
        <end position="43"/>
    </location>
</feature>
<evidence type="ECO:0000256" key="3">
    <source>
        <dbReference type="ARBA" id="ARBA00022989"/>
    </source>
</evidence>
<comment type="caution">
    <text evidence="7">The sequence shown here is derived from an EMBL/GenBank/DDBJ whole genome shotgun (WGS) entry which is preliminary data.</text>
</comment>
<protein>
    <submittedName>
        <fullName evidence="7">ABC transporter, CydDC cysteine exporter (CydDC-E) family, permease/ATP-binding protein CydD</fullName>
    </submittedName>
</protein>
<keyword evidence="4 5" id="KW-0472">Membrane</keyword>
<evidence type="ECO:0000256" key="4">
    <source>
        <dbReference type="ARBA" id="ARBA00023136"/>
    </source>
</evidence>
<accession>T0Y6T7</accession>
<proteinExistence type="predicted"/>
<dbReference type="GO" id="GO:0034040">
    <property type="term" value="F:ATPase-coupled lipid transmembrane transporter activity"/>
    <property type="evidence" value="ECO:0007669"/>
    <property type="project" value="TreeGrafter"/>
</dbReference>
<evidence type="ECO:0000313" key="7">
    <source>
        <dbReference type="EMBL" id="EQD30841.1"/>
    </source>
</evidence>
<dbReference type="Gene3D" id="1.20.1560.10">
    <property type="entry name" value="ABC transporter type 1, transmembrane domain"/>
    <property type="match status" value="1"/>
</dbReference>
<dbReference type="CDD" id="cd18584">
    <property type="entry name" value="ABC_6TM_AarD_CydD"/>
    <property type="match status" value="1"/>
</dbReference>
<evidence type="ECO:0000256" key="1">
    <source>
        <dbReference type="ARBA" id="ARBA00004141"/>
    </source>
</evidence>
<name>T0Y6T7_9ZZZZ</name>
<keyword evidence="2 5" id="KW-0812">Transmembrane</keyword>
<evidence type="ECO:0000256" key="5">
    <source>
        <dbReference type="SAM" id="Phobius"/>
    </source>
</evidence>
<gene>
    <name evidence="7" type="ORF">B2A_13961</name>
</gene>
<dbReference type="PANTHER" id="PTHR24221">
    <property type="entry name" value="ATP-BINDING CASSETTE SUB-FAMILY B"/>
    <property type="match status" value="1"/>
</dbReference>
<dbReference type="PANTHER" id="PTHR24221:SF261">
    <property type="entry name" value="GLUTATHIONE_L-CYSTEINE TRANSPORT SYSTEM ATP-BINDING_PERMEASE PROTEIN CYDD"/>
    <property type="match status" value="1"/>
</dbReference>
<dbReference type="AlphaFoldDB" id="T0Y6T7"/>
<evidence type="ECO:0000256" key="2">
    <source>
        <dbReference type="ARBA" id="ARBA00022692"/>
    </source>
</evidence>
<dbReference type="GO" id="GO:0016020">
    <property type="term" value="C:membrane"/>
    <property type="evidence" value="ECO:0007669"/>
    <property type="project" value="UniProtKB-SubCell"/>
</dbReference>
<dbReference type="EMBL" id="AUZZ01010122">
    <property type="protein sequence ID" value="EQD30841.1"/>
    <property type="molecule type" value="Genomic_DNA"/>
</dbReference>
<dbReference type="PROSITE" id="PS50929">
    <property type="entry name" value="ABC_TM1F"/>
    <property type="match status" value="1"/>
</dbReference>
<dbReference type="InterPro" id="IPR011527">
    <property type="entry name" value="ABC1_TM_dom"/>
</dbReference>
<organism evidence="7">
    <name type="scientific">mine drainage metagenome</name>
    <dbReference type="NCBI Taxonomy" id="410659"/>
    <lineage>
        <taxon>unclassified sequences</taxon>
        <taxon>metagenomes</taxon>
        <taxon>ecological metagenomes</taxon>
    </lineage>
</organism>
<feature type="transmembrane region" description="Helical" evidence="5">
    <location>
        <begin position="131"/>
        <end position="156"/>
    </location>
</feature>
<dbReference type="InterPro" id="IPR036640">
    <property type="entry name" value="ABC1_TM_sf"/>
</dbReference>
<dbReference type="SUPFAM" id="SSF90123">
    <property type="entry name" value="ABC transporter transmembrane region"/>
    <property type="match status" value="1"/>
</dbReference>
<feature type="non-terminal residue" evidence="7">
    <location>
        <position position="176"/>
    </location>
</feature>
<dbReference type="Pfam" id="PF00664">
    <property type="entry name" value="ABC_membrane"/>
    <property type="match status" value="1"/>
</dbReference>
<feature type="transmembrane region" description="Helical" evidence="5">
    <location>
        <begin position="49"/>
        <end position="69"/>
    </location>
</feature>
<reference evidence="7" key="2">
    <citation type="journal article" date="2014" name="ISME J.">
        <title>Microbial stratification in low pH oxic and suboxic macroscopic growths along an acid mine drainage.</title>
        <authorList>
            <person name="Mendez-Garcia C."/>
            <person name="Mesa V."/>
            <person name="Sprenger R.R."/>
            <person name="Richter M."/>
            <person name="Diez M.S."/>
            <person name="Solano J."/>
            <person name="Bargiela R."/>
            <person name="Golyshina O.V."/>
            <person name="Manteca A."/>
            <person name="Ramos J.L."/>
            <person name="Gallego J.R."/>
            <person name="Llorente I."/>
            <person name="Martins Dos Santos V.A."/>
            <person name="Jensen O.N."/>
            <person name="Pelaez A.I."/>
            <person name="Sanchez J."/>
            <person name="Ferrer M."/>
        </authorList>
    </citation>
    <scope>NUCLEOTIDE SEQUENCE</scope>
</reference>
<reference evidence="7" key="1">
    <citation type="submission" date="2013-08" db="EMBL/GenBank/DDBJ databases">
        <authorList>
            <person name="Mendez C."/>
            <person name="Richter M."/>
            <person name="Ferrer M."/>
            <person name="Sanchez J."/>
        </authorList>
    </citation>
    <scope>NUCLEOTIDE SEQUENCE</scope>
</reference>
<keyword evidence="7" id="KW-0547">Nucleotide-binding</keyword>
<feature type="domain" description="ABC transmembrane type-1" evidence="6">
    <location>
        <begin position="1"/>
        <end position="176"/>
    </location>
</feature>
<comment type="subcellular location">
    <subcellularLocation>
        <location evidence="1">Membrane</location>
        <topology evidence="1">Multi-pass membrane protein</topology>
    </subcellularLocation>
</comment>
<sequence length="176" mass="18951">RAQASGDLITRLVDGIEAILAYFARYLPQLGTAVLVPVLLAAFVFPADWLSGLVLLLTAPLIPLFMTLVGKAAGQASEHRFSQLTRLGAAFIEALGGLVTLRLLGAADRFADRLESEGEEYRALTMQVLRIAFLSALVLEFFATVSIAVVAVLIGFRLLWGGMHLRTGLFVLLLAP</sequence>
<dbReference type="InterPro" id="IPR039421">
    <property type="entry name" value="Type_1_exporter"/>
</dbReference>
<keyword evidence="3 5" id="KW-1133">Transmembrane helix</keyword>
<dbReference type="GO" id="GO:0005524">
    <property type="term" value="F:ATP binding"/>
    <property type="evidence" value="ECO:0007669"/>
    <property type="project" value="UniProtKB-KW"/>
</dbReference>
<evidence type="ECO:0000259" key="6">
    <source>
        <dbReference type="PROSITE" id="PS50929"/>
    </source>
</evidence>